<dbReference type="RefSeq" id="WP_245629315.1">
    <property type="nucleotide sequence ID" value="NZ_JBHLVN010000024.1"/>
</dbReference>
<evidence type="ECO:0000313" key="1">
    <source>
        <dbReference type="EMBL" id="MFC0296878.1"/>
    </source>
</evidence>
<dbReference type="Proteomes" id="UP001589785">
    <property type="component" value="Unassembled WGS sequence"/>
</dbReference>
<comment type="caution">
    <text evidence="1">The sequence shown here is derived from an EMBL/GenBank/DDBJ whole genome shotgun (WGS) entry which is preliminary data.</text>
</comment>
<sequence>MRKRYGLLSILLLCICGAVIFFQTSTKIDFNRKETEVIRVTSRVGDFSDIHEIRDKRKINRTIEILNLVEWSKTA</sequence>
<protein>
    <submittedName>
        <fullName evidence="1">Uncharacterized protein</fullName>
    </submittedName>
</protein>
<name>A0ABV6GQV8_9BACL</name>
<reference evidence="1 2" key="1">
    <citation type="submission" date="2024-09" db="EMBL/GenBank/DDBJ databases">
        <authorList>
            <person name="Sun Q."/>
            <person name="Mori K."/>
        </authorList>
    </citation>
    <scope>NUCLEOTIDE SEQUENCE [LARGE SCALE GENOMIC DNA]</scope>
    <source>
        <strain evidence="1 2">CCM 7224</strain>
    </source>
</reference>
<evidence type="ECO:0000313" key="2">
    <source>
        <dbReference type="Proteomes" id="UP001589785"/>
    </source>
</evidence>
<organism evidence="1 2">
    <name type="scientific">Geobacillus jurassicus</name>
    <dbReference type="NCBI Taxonomy" id="235932"/>
    <lineage>
        <taxon>Bacteria</taxon>
        <taxon>Bacillati</taxon>
        <taxon>Bacillota</taxon>
        <taxon>Bacilli</taxon>
        <taxon>Bacillales</taxon>
        <taxon>Anoxybacillaceae</taxon>
        <taxon>Geobacillus</taxon>
    </lineage>
</organism>
<gene>
    <name evidence="1" type="ORF">ACFFHQ_05255</name>
</gene>
<dbReference type="EMBL" id="JBHLVN010000024">
    <property type="protein sequence ID" value="MFC0296878.1"/>
    <property type="molecule type" value="Genomic_DNA"/>
</dbReference>
<proteinExistence type="predicted"/>
<keyword evidence="2" id="KW-1185">Reference proteome</keyword>
<accession>A0ABV6GQV8</accession>